<dbReference type="Pfam" id="PF02765">
    <property type="entry name" value="POT1"/>
    <property type="match status" value="1"/>
</dbReference>
<dbReference type="InterPro" id="IPR048953">
    <property type="entry name" value="POT1_C_insert"/>
</dbReference>
<comment type="subcellular location">
    <subcellularLocation>
        <location evidence="2">Chromosome</location>
        <location evidence="2">Telomere</location>
    </subcellularLocation>
    <subcellularLocation>
        <location evidence="1">Nucleus</location>
    </subcellularLocation>
</comment>
<dbReference type="FunFam" id="2.40.50.140:FF:000119">
    <property type="entry name" value="Protection of telomeres 1 homolog"/>
    <property type="match status" value="1"/>
</dbReference>
<evidence type="ECO:0000256" key="2">
    <source>
        <dbReference type="ARBA" id="ARBA00004574"/>
    </source>
</evidence>
<dbReference type="AlphaFoldDB" id="A0A0F7ZBP5"/>
<feature type="domain" description="Telomeric single stranded DNA binding POT1/Cdc13" evidence="9">
    <location>
        <begin position="156"/>
        <end position="286"/>
    </location>
</feature>
<evidence type="ECO:0000256" key="8">
    <source>
        <dbReference type="ARBA" id="ARBA00023242"/>
    </source>
</evidence>
<evidence type="ECO:0000256" key="6">
    <source>
        <dbReference type="ARBA" id="ARBA00022895"/>
    </source>
</evidence>
<evidence type="ECO:0000313" key="10">
    <source>
        <dbReference type="EMBL" id="JAI11899.1"/>
    </source>
</evidence>
<dbReference type="CDD" id="cd04497">
    <property type="entry name" value="hPOT1_OB1_like"/>
    <property type="match status" value="1"/>
</dbReference>
<evidence type="ECO:0000256" key="3">
    <source>
        <dbReference type="ARBA" id="ARBA00008442"/>
    </source>
</evidence>
<keyword evidence="12" id="KW-1185">Reference proteome</keyword>
<gene>
    <name evidence="11" type="ORF">NXF25_012557</name>
</gene>
<name>A0A0F7ZBP5_CROAD</name>
<dbReference type="InterPro" id="IPR011564">
    <property type="entry name" value="Telomer_end-bd_POT1/Cdc13"/>
</dbReference>
<accession>A0A0F7ZBP5</accession>
<dbReference type="GO" id="GO:0098505">
    <property type="term" value="F:G-rich strand telomeric DNA binding"/>
    <property type="evidence" value="ECO:0007669"/>
    <property type="project" value="TreeGrafter"/>
</dbReference>
<keyword evidence="7" id="KW-0238">DNA-binding</keyword>
<dbReference type="EMBL" id="JAOTOJ010000006">
    <property type="protein sequence ID" value="KAK9399538.1"/>
    <property type="molecule type" value="Genomic_DNA"/>
</dbReference>
<dbReference type="SUPFAM" id="SSF50249">
    <property type="entry name" value="Nucleic acid-binding proteins"/>
    <property type="match status" value="2"/>
</dbReference>
<dbReference type="PANTHER" id="PTHR14513:SF0">
    <property type="entry name" value="PROTECTION OF TELOMERES PROTEIN 1"/>
    <property type="match status" value="1"/>
</dbReference>
<dbReference type="GO" id="GO:0000783">
    <property type="term" value="C:nuclear telomere cap complex"/>
    <property type="evidence" value="ECO:0007669"/>
    <property type="project" value="TreeGrafter"/>
</dbReference>
<proteinExistence type="evidence at transcript level"/>
<evidence type="ECO:0000256" key="1">
    <source>
        <dbReference type="ARBA" id="ARBA00004123"/>
    </source>
</evidence>
<reference evidence="10" key="1">
    <citation type="submission" date="2014-05" db="EMBL/GenBank/DDBJ databases">
        <title>The extremes of toxin expression variation revealed in two sympatric snake species.</title>
        <authorList>
            <person name="Margres M.J."/>
            <person name="Wray K.P."/>
            <person name="McGivern J.J."/>
            <person name="Seavy M."/>
            <person name="Sanader D."/>
            <person name="Facente J."/>
            <person name="Rokyta D.R."/>
        </authorList>
    </citation>
    <scope>NUCLEOTIDE SEQUENCE</scope>
</reference>
<dbReference type="EMBL" id="GBEX01002661">
    <property type="protein sequence ID" value="JAI11899.1"/>
    <property type="molecule type" value="mRNA"/>
</dbReference>
<dbReference type="Proteomes" id="UP001474421">
    <property type="component" value="Unassembled WGS sequence"/>
</dbReference>
<keyword evidence="8" id="KW-0539">Nucleus</keyword>
<dbReference type="SMART" id="SM00976">
    <property type="entry name" value="Telo_bind"/>
    <property type="match status" value="1"/>
</dbReference>
<dbReference type="InterPro" id="IPR032042">
    <property type="entry name" value="POT1PC"/>
</dbReference>
<reference evidence="11" key="2">
    <citation type="submission" date="2022-09" db="EMBL/GenBank/DDBJ databases">
        <authorList>
            <person name="Hogan M.P."/>
            <person name="Rokyta D.R."/>
        </authorList>
    </citation>
    <scope>NUCLEOTIDE SEQUENCE</scope>
    <source>
        <strain evidence="11">DRR0105</strain>
        <tissue evidence="11">Blood</tissue>
    </source>
</reference>
<sequence length="773" mass="87591">MPLKVVRGSLRVVKNSLPKHLQKADLEHLQLGRDYANQYIQGSVVTFYQLIRLRNETSFFKIVLQESVNSSSRNSSIYILIFGKLAEDCAKGVQQGDIIMVAGFSLAKSTNDCNRHECQVEVSDEAGSTIYVCTRSSRNVTGEGTVSMKVVPQYTYTPLNHLKNETVVNLYGAVKFFKPAYLSKGTDYCSMATIVDQSNVKLACLFFNRDKDALPQIYRIGDILRLHRIKIRKFDDQFQAISRSGLASLTFDGNIGAPTIPRTSSKTFSFTDEDRKTVEDLRVWIASNLFSPPPMKKLCDIQPSMFFEFTGQLIGKAKVDGSSYLLKVWDGTKFPFPSWNVLVKEEDLEGDEYFLRRLKYLTVDVVAYDNHVHLAKLLKIGQFISMYNVHVKSQSSENGPDFTQFLLHGGTRHGTGIVVLPESHSDVIELKSFLGAVDLALSESSERASPEPENSYTLLGSWVERCQQLSVTVLTDHQHFDATTLNTIRMSHIPQNYRIRARLLKFEPEKLHQSVKLHCPQCNSLQEIPDGTELDSILREASTTCSNSNLQSTSFFNSVMWQVENQGQRQLAVHFVTHKELLQDPEDTLIFLEGGTLNEILRFTKKFKGIIPVASKEDSLVLLDLSVPYFWEGNMQYYGCKHCSKPKAMESLDCLASQQNPSWEYTSIAQELGIAPLEYVFVMKFTLDDGTGTLDVYLLDSKKFFQIPASEVLINNTFQENMEMLMNRLCPAGRTLDDFPWLECFIKSYYVRDGTENRLCYQIFDTTVAGDVC</sequence>
<reference evidence="11 12" key="3">
    <citation type="journal article" date="2024" name="Proc. Natl. Acad. Sci. U.S.A.">
        <title>The genetic regulatory architecture and epigenomic basis for age-related changes in rattlesnake venom.</title>
        <authorList>
            <person name="Hogan M.P."/>
            <person name="Holding M.L."/>
            <person name="Nystrom G.S."/>
            <person name="Colston T.J."/>
            <person name="Bartlett D.A."/>
            <person name="Mason A.J."/>
            <person name="Ellsworth S.A."/>
            <person name="Rautsaw R.M."/>
            <person name="Lawrence K.C."/>
            <person name="Strickland J.L."/>
            <person name="He B."/>
            <person name="Fraser P."/>
            <person name="Margres M.J."/>
            <person name="Gilbert D.M."/>
            <person name="Gibbs H.L."/>
            <person name="Parkinson C.L."/>
            <person name="Rokyta D.R."/>
        </authorList>
    </citation>
    <scope>NUCLEOTIDE SEQUENCE [LARGE SCALE GENOMIC DNA]</scope>
    <source>
        <strain evidence="11">DRR0105</strain>
    </source>
</reference>
<dbReference type="InterPro" id="IPR028389">
    <property type="entry name" value="POT1"/>
</dbReference>
<dbReference type="GO" id="GO:0032210">
    <property type="term" value="P:regulation of telomere maintenance via telomerase"/>
    <property type="evidence" value="ECO:0007669"/>
    <property type="project" value="TreeGrafter"/>
</dbReference>
<dbReference type="CDD" id="cd20374">
    <property type="entry name" value="Pot1C"/>
    <property type="match status" value="1"/>
</dbReference>
<dbReference type="Gene3D" id="2.40.50.140">
    <property type="entry name" value="Nucleic acid-binding proteins"/>
    <property type="match status" value="2"/>
</dbReference>
<dbReference type="GO" id="GO:0010521">
    <property type="term" value="F:telomerase inhibitor activity"/>
    <property type="evidence" value="ECO:0007669"/>
    <property type="project" value="TreeGrafter"/>
</dbReference>
<evidence type="ECO:0000256" key="7">
    <source>
        <dbReference type="ARBA" id="ARBA00023125"/>
    </source>
</evidence>
<organism evidence="10">
    <name type="scientific">Crotalus adamanteus</name>
    <name type="common">Eastern diamondback rattlesnake</name>
    <dbReference type="NCBI Taxonomy" id="8729"/>
    <lineage>
        <taxon>Eukaryota</taxon>
        <taxon>Metazoa</taxon>
        <taxon>Chordata</taxon>
        <taxon>Craniata</taxon>
        <taxon>Vertebrata</taxon>
        <taxon>Euteleostomi</taxon>
        <taxon>Lepidosauria</taxon>
        <taxon>Squamata</taxon>
        <taxon>Bifurcata</taxon>
        <taxon>Unidentata</taxon>
        <taxon>Episquamata</taxon>
        <taxon>Toxicofera</taxon>
        <taxon>Serpentes</taxon>
        <taxon>Colubroidea</taxon>
        <taxon>Viperidae</taxon>
        <taxon>Crotalinae</taxon>
        <taxon>Crotalus</taxon>
    </lineage>
</organism>
<protein>
    <recommendedName>
        <fullName evidence="4">Protection of telomeres protein 1</fullName>
    </recommendedName>
</protein>
<dbReference type="InterPro" id="IPR012340">
    <property type="entry name" value="NA-bd_OB-fold"/>
</dbReference>
<dbReference type="Pfam" id="PF16686">
    <property type="entry name" value="POT1PC"/>
    <property type="match status" value="1"/>
</dbReference>
<evidence type="ECO:0000256" key="5">
    <source>
        <dbReference type="ARBA" id="ARBA00022454"/>
    </source>
</evidence>
<dbReference type="PANTHER" id="PTHR14513">
    <property type="entry name" value="PROTECTION OF TELOMERES 1"/>
    <property type="match status" value="1"/>
</dbReference>
<evidence type="ECO:0000313" key="12">
    <source>
        <dbReference type="Proteomes" id="UP001474421"/>
    </source>
</evidence>
<evidence type="ECO:0000256" key="4">
    <source>
        <dbReference type="ARBA" id="ARBA00015253"/>
    </source>
</evidence>
<evidence type="ECO:0000313" key="11">
    <source>
        <dbReference type="EMBL" id="KAK9399538.1"/>
    </source>
</evidence>
<comment type="similarity">
    <text evidence="3">Belongs to the telombin family.</text>
</comment>
<keyword evidence="6" id="KW-0779">Telomere</keyword>
<dbReference type="Pfam" id="PF21375">
    <property type="entry name" value="POT1_C_insert"/>
    <property type="match status" value="1"/>
</dbReference>
<dbReference type="GO" id="GO:0016233">
    <property type="term" value="P:telomere capping"/>
    <property type="evidence" value="ECO:0007669"/>
    <property type="project" value="TreeGrafter"/>
</dbReference>
<keyword evidence="5" id="KW-0158">Chromosome</keyword>
<evidence type="ECO:0000259" key="9">
    <source>
        <dbReference type="SMART" id="SM00976"/>
    </source>
</evidence>